<dbReference type="PANTHER" id="PTHR22605">
    <property type="entry name" value="RZ-TYPE DOMAIN-CONTAINING PROTEIN"/>
    <property type="match status" value="1"/>
</dbReference>
<dbReference type="InterPro" id="IPR031248">
    <property type="entry name" value="RNF213"/>
</dbReference>
<protein>
    <submittedName>
        <fullName evidence="1">Uncharacterized protein</fullName>
    </submittedName>
</protein>
<name>A0A1X7TAT7_AMPQE</name>
<dbReference type="GO" id="GO:0016887">
    <property type="term" value="F:ATP hydrolysis activity"/>
    <property type="evidence" value="ECO:0007669"/>
    <property type="project" value="InterPro"/>
</dbReference>
<reference evidence="1" key="1">
    <citation type="submission" date="2017-05" db="UniProtKB">
        <authorList>
            <consortium name="EnsemblMetazoa"/>
        </authorList>
    </citation>
    <scope>IDENTIFICATION</scope>
</reference>
<dbReference type="EnsemblMetazoa" id="Aqu2.1.11555_001">
    <property type="protein sequence ID" value="Aqu2.1.11555_001"/>
    <property type="gene ID" value="Aqu2.1.11555"/>
</dbReference>
<proteinExistence type="predicted"/>
<dbReference type="AlphaFoldDB" id="A0A1X7TAT7"/>
<dbReference type="InParanoid" id="A0A1X7TAT7"/>
<organism evidence="1">
    <name type="scientific">Amphimedon queenslandica</name>
    <name type="common">Sponge</name>
    <dbReference type="NCBI Taxonomy" id="400682"/>
    <lineage>
        <taxon>Eukaryota</taxon>
        <taxon>Metazoa</taxon>
        <taxon>Porifera</taxon>
        <taxon>Demospongiae</taxon>
        <taxon>Heteroscleromorpha</taxon>
        <taxon>Haplosclerida</taxon>
        <taxon>Niphatidae</taxon>
        <taxon>Amphimedon</taxon>
    </lineage>
</organism>
<accession>A0A1X7TAT7</accession>
<sequence>LILIAEKATVYTKLPTPLINRLEKHFLLSETVLLGWQKEVLKNLIKWIDKFGEICTSDSKFTKQDAFIGYQCDTPASVIFKLLMKYNRKVNTLKVKSQKKYRGLY</sequence>
<dbReference type="GO" id="GO:0004842">
    <property type="term" value="F:ubiquitin-protein transferase activity"/>
    <property type="evidence" value="ECO:0007669"/>
    <property type="project" value="InterPro"/>
</dbReference>
<dbReference type="STRING" id="400682.A0A1X7TAT7"/>
<evidence type="ECO:0000313" key="1">
    <source>
        <dbReference type="EnsemblMetazoa" id="Aqu2.1.11555_001"/>
    </source>
</evidence>
<dbReference type="PANTHER" id="PTHR22605:SF16">
    <property type="entry name" value="E3 UBIQUITIN-PROTEIN LIGASE RNF213"/>
    <property type="match status" value="1"/>
</dbReference>